<dbReference type="Proteomes" id="UP000282971">
    <property type="component" value="Unassembled WGS sequence"/>
</dbReference>
<dbReference type="AlphaFoldDB" id="A0A437MAW5"/>
<protein>
    <recommendedName>
        <fullName evidence="1">DUF7079 domain-containing protein</fullName>
    </recommendedName>
</protein>
<sequence>MLTSDEIERRMPVWTALADLFLDAELDKADYRRIAGSVRTSGYDLAVVECILRDEVLPAFAFNLLEIAGEWAGWHEDDVRTIMTGAIARRPGIGTRIKKALLWRDIERKWRKIADIALSAE</sequence>
<accession>A0A437MAW5</accession>
<dbReference type="InterPro" id="IPR055507">
    <property type="entry name" value="DUF7079"/>
</dbReference>
<evidence type="ECO:0000259" key="1">
    <source>
        <dbReference type="Pfam" id="PF23296"/>
    </source>
</evidence>
<dbReference type="RefSeq" id="WP_127744369.1">
    <property type="nucleotide sequence ID" value="NZ_SACN01000001.1"/>
</dbReference>
<feature type="domain" description="DUF7079" evidence="1">
    <location>
        <begin position="8"/>
        <end position="112"/>
    </location>
</feature>
<dbReference type="EMBL" id="SACN01000001">
    <property type="protein sequence ID" value="RVT94794.1"/>
    <property type="molecule type" value="Genomic_DNA"/>
</dbReference>
<reference evidence="2 3" key="1">
    <citation type="submission" date="2019-01" db="EMBL/GenBank/DDBJ databases">
        <authorList>
            <person name="Chen W.-M."/>
        </authorList>
    </citation>
    <scope>NUCLEOTIDE SEQUENCE [LARGE SCALE GENOMIC DNA]</scope>
    <source>
        <strain evidence="2 3">CCP-7</strain>
    </source>
</reference>
<name>A0A437MAW5_9SPHN</name>
<evidence type="ECO:0000313" key="2">
    <source>
        <dbReference type="EMBL" id="RVT94794.1"/>
    </source>
</evidence>
<proteinExistence type="predicted"/>
<evidence type="ECO:0000313" key="3">
    <source>
        <dbReference type="Proteomes" id="UP000282971"/>
    </source>
</evidence>
<organism evidence="2 3">
    <name type="scientific">Sphingomonas crocodyli</name>
    <dbReference type="NCBI Taxonomy" id="1979270"/>
    <lineage>
        <taxon>Bacteria</taxon>
        <taxon>Pseudomonadati</taxon>
        <taxon>Pseudomonadota</taxon>
        <taxon>Alphaproteobacteria</taxon>
        <taxon>Sphingomonadales</taxon>
        <taxon>Sphingomonadaceae</taxon>
        <taxon>Sphingomonas</taxon>
    </lineage>
</organism>
<keyword evidence="3" id="KW-1185">Reference proteome</keyword>
<gene>
    <name evidence="2" type="ORF">EOD43_13515</name>
</gene>
<comment type="caution">
    <text evidence="2">The sequence shown here is derived from an EMBL/GenBank/DDBJ whole genome shotgun (WGS) entry which is preliminary data.</text>
</comment>
<dbReference type="Pfam" id="PF23296">
    <property type="entry name" value="DUF7079"/>
    <property type="match status" value="1"/>
</dbReference>
<dbReference type="OrthoDB" id="8684941at2"/>